<dbReference type="SUPFAM" id="SSF51569">
    <property type="entry name" value="Aldolase"/>
    <property type="match status" value="1"/>
</dbReference>
<keyword evidence="4" id="KW-0028">Amino-acid biosynthesis</keyword>
<feature type="binding site" evidence="3">
    <location>
        <position position="400"/>
    </location>
    <ligand>
        <name>Mn(2+)</name>
        <dbReference type="ChEBI" id="CHEBI:29035"/>
    </ligand>
</feature>
<dbReference type="PANTHER" id="PTHR21337">
    <property type="entry name" value="PHOSPHO-2-DEHYDRO-3-DEOXYHEPTONATE ALDOLASE 1, 2"/>
    <property type="match status" value="1"/>
</dbReference>
<dbReference type="GO" id="GO:0008652">
    <property type="term" value="P:amino acid biosynthetic process"/>
    <property type="evidence" value="ECO:0007669"/>
    <property type="project" value="UniProtKB-KW"/>
</dbReference>
<evidence type="ECO:0000256" key="2">
    <source>
        <dbReference type="ARBA" id="ARBA00022679"/>
    </source>
</evidence>
<dbReference type="GO" id="GO:0003849">
    <property type="term" value="F:3-deoxy-7-phosphoheptulonate synthase activity"/>
    <property type="evidence" value="ECO:0007669"/>
    <property type="project" value="UniProtKB-EC"/>
</dbReference>
<keyword evidence="7" id="KW-1185">Reference proteome</keyword>
<keyword evidence="3" id="KW-0464">Manganese</keyword>
<dbReference type="GO" id="GO:0009073">
    <property type="term" value="P:aromatic amino acid family biosynthetic process"/>
    <property type="evidence" value="ECO:0007669"/>
    <property type="project" value="UniProtKB-KW"/>
</dbReference>
<reference evidence="6" key="2">
    <citation type="submission" date="2020-09" db="EMBL/GenBank/DDBJ databases">
        <authorList>
            <person name="Sun Q."/>
            <person name="Ohkuma M."/>
        </authorList>
    </citation>
    <scope>NUCLEOTIDE SEQUENCE</scope>
    <source>
        <strain evidence="6">JCM 3172</strain>
    </source>
</reference>
<comment type="cofactor">
    <cofactor evidence="3">
        <name>Mn(2+)</name>
        <dbReference type="ChEBI" id="CHEBI:29035"/>
    </cofactor>
    <cofactor evidence="3">
        <name>Co(2+)</name>
        <dbReference type="ChEBI" id="CHEBI:48828"/>
    </cofactor>
    <cofactor evidence="3">
        <name>Cd(2+)</name>
        <dbReference type="ChEBI" id="CHEBI:48775"/>
    </cofactor>
    <text evidence="3">Binds 1 divalent cation per subunit. The enzyme is active with manganese, cobalt or cadmium ions.</text>
</comment>
<name>A0A918LNJ4_9ACTN</name>
<dbReference type="EC" id="2.5.1.54" evidence="4"/>
<keyword evidence="4" id="KW-0057">Aromatic amino acid biosynthesis</keyword>
<accession>A0A918LNJ4</accession>
<evidence type="ECO:0000256" key="1">
    <source>
        <dbReference type="ARBA" id="ARBA00008911"/>
    </source>
</evidence>
<gene>
    <name evidence="6" type="primary">phzC1</name>
    <name evidence="6" type="ORF">GCM10014713_23430</name>
</gene>
<keyword evidence="2 4" id="KW-0808">Transferase</keyword>
<feature type="binding site" evidence="3">
    <location>
        <begin position="273"/>
        <end position="274"/>
    </location>
    <ligand>
        <name>phosphoenolpyruvate</name>
        <dbReference type="ChEBI" id="CHEBI:58702"/>
    </ligand>
</feature>
<dbReference type="Gene3D" id="3.20.20.70">
    <property type="entry name" value="Aldolase class I"/>
    <property type="match status" value="1"/>
</dbReference>
<comment type="catalytic activity">
    <reaction evidence="4">
        <text>D-erythrose 4-phosphate + phosphoenolpyruvate + H2O = 7-phospho-2-dehydro-3-deoxy-D-arabino-heptonate + phosphate</text>
        <dbReference type="Rhea" id="RHEA:14717"/>
        <dbReference type="ChEBI" id="CHEBI:15377"/>
        <dbReference type="ChEBI" id="CHEBI:16897"/>
        <dbReference type="ChEBI" id="CHEBI:43474"/>
        <dbReference type="ChEBI" id="CHEBI:58394"/>
        <dbReference type="ChEBI" id="CHEBI:58702"/>
        <dbReference type="EC" id="2.5.1.54"/>
    </reaction>
</comment>
<feature type="binding site" evidence="3">
    <location>
        <position position="123"/>
    </location>
    <ligand>
        <name>Mn(2+)</name>
        <dbReference type="ChEBI" id="CHEBI:29035"/>
    </ligand>
</feature>
<proteinExistence type="inferred from homology"/>
<dbReference type="InterPro" id="IPR013785">
    <property type="entry name" value="Aldolase_TIM"/>
</dbReference>
<feature type="binding site" evidence="3">
    <location>
        <position position="358"/>
    </location>
    <ligand>
        <name>Mn(2+)</name>
        <dbReference type="ChEBI" id="CHEBI:29035"/>
    </ligand>
</feature>
<dbReference type="EMBL" id="BMQQ01000007">
    <property type="protein sequence ID" value="GGT29204.1"/>
    <property type="molecule type" value="Genomic_DNA"/>
</dbReference>
<feature type="region of interest" description="Disordered" evidence="5">
    <location>
        <begin position="1"/>
        <end position="52"/>
    </location>
</feature>
<dbReference type="Proteomes" id="UP000619486">
    <property type="component" value="Unassembled WGS sequence"/>
</dbReference>
<keyword evidence="3" id="KW-0104">Cadmium</keyword>
<dbReference type="InterPro" id="IPR002480">
    <property type="entry name" value="DAHP_synth_2"/>
</dbReference>
<comment type="caution">
    <text evidence="6">The sequence shown here is derived from an EMBL/GenBank/DDBJ whole genome shotgun (WGS) entry which is preliminary data.</text>
</comment>
<evidence type="ECO:0000313" key="6">
    <source>
        <dbReference type="EMBL" id="GGT29204.1"/>
    </source>
</evidence>
<protein>
    <recommendedName>
        <fullName evidence="4">Phospho-2-dehydro-3-deoxyheptonate aldolase</fullName>
        <ecNumber evidence="4">2.5.1.54</ecNumber>
    </recommendedName>
</protein>
<comment type="pathway">
    <text evidence="4">Metabolic intermediate biosynthesis; chorismate biosynthesis; chorismate from D-erythrose 4-phosphate and phosphoenolpyruvate: step 1/7.</text>
</comment>
<evidence type="ECO:0000256" key="3">
    <source>
        <dbReference type="PIRSR" id="PIRSR602480-1"/>
    </source>
</evidence>
<feature type="binding site" evidence="3">
    <location>
        <position position="296"/>
    </location>
    <ligand>
        <name>phosphoenolpyruvate</name>
        <dbReference type="ChEBI" id="CHEBI:58702"/>
    </ligand>
</feature>
<feature type="binding site" evidence="3">
    <location>
        <position position="427"/>
    </location>
    <ligand>
        <name>Mn(2+)</name>
        <dbReference type="ChEBI" id="CHEBI:29035"/>
    </ligand>
</feature>
<feature type="binding site" evidence="3">
    <location>
        <position position="327"/>
    </location>
    <ligand>
        <name>phosphoenolpyruvate</name>
        <dbReference type="ChEBI" id="CHEBI:58702"/>
    </ligand>
</feature>
<keyword evidence="3" id="KW-0170">Cobalt</keyword>
<dbReference type="PANTHER" id="PTHR21337:SF0">
    <property type="entry name" value="PHOSPHO-2-DEHYDRO-3-DEOXYHEPTONATE ALDOLASE"/>
    <property type="match status" value="1"/>
</dbReference>
<dbReference type="AlphaFoldDB" id="A0A918LNJ4"/>
<evidence type="ECO:0000256" key="5">
    <source>
        <dbReference type="SAM" id="MobiDB-lite"/>
    </source>
</evidence>
<organism evidence="6 7">
    <name type="scientific">Streptomyces purpureus</name>
    <dbReference type="NCBI Taxonomy" id="1951"/>
    <lineage>
        <taxon>Bacteria</taxon>
        <taxon>Bacillati</taxon>
        <taxon>Actinomycetota</taxon>
        <taxon>Actinomycetes</taxon>
        <taxon>Kitasatosporales</taxon>
        <taxon>Streptomycetaceae</taxon>
        <taxon>Streptomyces</taxon>
    </lineage>
</organism>
<comment type="similarity">
    <text evidence="1 4">Belongs to the class-II DAHP synthase family.</text>
</comment>
<feature type="binding site" evidence="3">
    <location>
        <position position="162"/>
    </location>
    <ligand>
        <name>phosphoenolpyruvate</name>
        <dbReference type="ChEBI" id="CHEBI:58702"/>
    </ligand>
</feature>
<evidence type="ECO:0000256" key="4">
    <source>
        <dbReference type="RuleBase" id="RU363071"/>
    </source>
</evidence>
<sequence>MSHTGELDGNDAADGPAWPGPPPHLHRQSSADGPPGPPRDSEGSHMPRSSFPRTEHDTLIASAVAGLSARQQPEWPDVSRLTAVQTELASAPPLVTYESVRALRGLLARAAAGEFCVLQAGDCAEDPAECVAEAVARKAEMLDVLSDIVRTGAGRPVIRVGRIAGQFVKPRSQNEEMYEGTALPVFRGPMVNGPEPTPEARRPDPSRVLAGYRAARRAVRAIDTLGRGEGAADATRVWTSHEALLLDYEVPMVRRRPGGGSYLATTHWPWIGERTRQVDGAHVRLLAEVENPVACKVGPATTVEEIRALCATLDPLRTPGRLTLVARFGAGRVGALAPLVREVRRAGYPVLWLCDPMHGNGERTADGLKTRRLDAIMSEIRQFVEIVSEGGGVCAGLHLESSPYDIAECDGAGYTPVPGPGYTTLCDPRLNLLQAVAATAYWRLPALEAAA</sequence>
<evidence type="ECO:0000313" key="7">
    <source>
        <dbReference type="Proteomes" id="UP000619486"/>
    </source>
</evidence>
<reference evidence="6" key="1">
    <citation type="journal article" date="2014" name="Int. J. Syst. Evol. Microbiol.">
        <title>Complete genome sequence of Corynebacterium casei LMG S-19264T (=DSM 44701T), isolated from a smear-ripened cheese.</title>
        <authorList>
            <consortium name="US DOE Joint Genome Institute (JGI-PGF)"/>
            <person name="Walter F."/>
            <person name="Albersmeier A."/>
            <person name="Kalinowski J."/>
            <person name="Ruckert C."/>
        </authorList>
    </citation>
    <scope>NUCLEOTIDE SEQUENCE</scope>
    <source>
        <strain evidence="6">JCM 3172</strain>
    </source>
</reference>
<dbReference type="Pfam" id="PF01474">
    <property type="entry name" value="DAHP_synth_2"/>
    <property type="match status" value="1"/>
</dbReference>